<organism evidence="2 3">
    <name type="scientific">Photobacterium atrarenae</name>
    <dbReference type="NCBI Taxonomy" id="865757"/>
    <lineage>
        <taxon>Bacteria</taxon>
        <taxon>Pseudomonadati</taxon>
        <taxon>Pseudomonadota</taxon>
        <taxon>Gammaproteobacteria</taxon>
        <taxon>Vibrionales</taxon>
        <taxon>Vibrionaceae</taxon>
        <taxon>Photobacterium</taxon>
    </lineage>
</organism>
<evidence type="ECO:0000256" key="1">
    <source>
        <dbReference type="SAM" id="Phobius"/>
    </source>
</evidence>
<dbReference type="EMBL" id="CP101508">
    <property type="protein sequence ID" value="UTV27731.1"/>
    <property type="molecule type" value="Genomic_DNA"/>
</dbReference>
<keyword evidence="1" id="KW-1133">Transmembrane helix</keyword>
<keyword evidence="1" id="KW-0472">Membrane</keyword>
<protein>
    <submittedName>
        <fullName evidence="2">Uncharacterized protein</fullName>
    </submittedName>
</protein>
<dbReference type="RefSeq" id="WP_255388970.1">
    <property type="nucleotide sequence ID" value="NZ_CP101508.1"/>
</dbReference>
<gene>
    <name evidence="2" type="ORF">NNL38_15875</name>
</gene>
<evidence type="ECO:0000313" key="3">
    <source>
        <dbReference type="Proteomes" id="UP001057998"/>
    </source>
</evidence>
<evidence type="ECO:0000313" key="2">
    <source>
        <dbReference type="EMBL" id="UTV27731.1"/>
    </source>
</evidence>
<keyword evidence="1" id="KW-0812">Transmembrane</keyword>
<sequence>MKDYPFSIAAGRTKFHRFLRLTMMVITFAIDGVLITILKHKLPDLFGVDIYEPIKNMEQKWVPLILIVLIGVIFVLLLYLSLRVCDWVCKQLRI</sequence>
<feature type="transmembrane region" description="Helical" evidence="1">
    <location>
        <begin position="21"/>
        <end position="38"/>
    </location>
</feature>
<proteinExistence type="predicted"/>
<keyword evidence="3" id="KW-1185">Reference proteome</keyword>
<dbReference type="Proteomes" id="UP001057998">
    <property type="component" value="Chromosome 1"/>
</dbReference>
<feature type="transmembrane region" description="Helical" evidence="1">
    <location>
        <begin position="61"/>
        <end position="82"/>
    </location>
</feature>
<name>A0ABY5GFX4_9GAMM</name>
<accession>A0ABY5GFX4</accession>
<reference evidence="2" key="1">
    <citation type="submission" date="2022-07" db="EMBL/GenBank/DDBJ databases">
        <title>Genome sequencing of Photobacterium atrarenae GJH2-4.</title>
        <authorList>
            <person name="Park S.-J."/>
        </authorList>
    </citation>
    <scope>NUCLEOTIDE SEQUENCE</scope>
    <source>
        <strain evidence="2">GJH2-4</strain>
    </source>
</reference>